<dbReference type="PROSITE" id="PS51163">
    <property type="entry name" value="YRDC"/>
    <property type="match status" value="1"/>
</dbReference>
<feature type="domain" description="YrdC-like" evidence="1">
    <location>
        <begin position="14"/>
        <end position="200"/>
    </location>
</feature>
<sequence>MAQFFALHPEQPQPRLIRQAAEIMRGGGLVALPTDSAYALAALAGDGSVLARIRRIRDVDERHHFTLMCRDLSEIATFARVDNAQFRLLKATTPGPYTFILEGTKELPRRVLHPKRKTIGLRVPAHPVVSALLEELDEPMLTSTLLLPGEALPLTDAEEIRERLEKQVDLVIEAGYCGPEATTVIDLSSGAPQLVRAGRGDLAPFGLEAD</sequence>
<dbReference type="OrthoDB" id="9781656at2"/>
<protein>
    <submittedName>
        <fullName evidence="2">Threonylcarbamoyl-AMP synthase</fullName>
    </submittedName>
</protein>
<gene>
    <name evidence="2" type="ORF">C8261_06825</name>
</gene>
<dbReference type="Proteomes" id="UP000241193">
    <property type="component" value="Unassembled WGS sequence"/>
</dbReference>
<proteinExistence type="predicted"/>
<dbReference type="PANTHER" id="PTHR42828">
    <property type="entry name" value="DHBP SYNTHASE RIBB-LIKE ALPHA/BETA DOMAIN-CONTAINING PROTEIN"/>
    <property type="match status" value="1"/>
</dbReference>
<dbReference type="EMBL" id="PZKC01000004">
    <property type="protein sequence ID" value="PTD97095.1"/>
    <property type="molecule type" value="Genomic_DNA"/>
</dbReference>
<name>A0A2T4IH52_9RHOO</name>
<dbReference type="InterPro" id="IPR006070">
    <property type="entry name" value="Sua5-like_dom"/>
</dbReference>
<comment type="caution">
    <text evidence="2">The sequence shown here is derived from an EMBL/GenBank/DDBJ whole genome shotgun (WGS) entry which is preliminary data.</text>
</comment>
<dbReference type="InterPro" id="IPR017945">
    <property type="entry name" value="DHBP_synth_RibB-like_a/b_dom"/>
</dbReference>
<reference evidence="2 3" key="2">
    <citation type="submission" date="2018-04" db="EMBL/GenBank/DDBJ databases">
        <title>Thauera lacus sp. nov., isolated from an saline lake in Inner Mongolia, China.</title>
        <authorList>
            <person name="Liang Q.-Y."/>
        </authorList>
    </citation>
    <scope>NUCLEOTIDE SEQUENCE [LARGE SCALE GENOMIC DNA]</scope>
    <source>
        <strain evidence="2 3">D20</strain>
    </source>
</reference>
<dbReference type="PANTHER" id="PTHR42828:SF3">
    <property type="entry name" value="THREONYLCARBAMOYL-AMP SYNTHASE"/>
    <property type="match status" value="1"/>
</dbReference>
<organism evidence="2 3">
    <name type="scientific">Pseudothauera lacus</name>
    <dbReference type="NCBI Taxonomy" id="2136175"/>
    <lineage>
        <taxon>Bacteria</taxon>
        <taxon>Pseudomonadati</taxon>
        <taxon>Pseudomonadota</taxon>
        <taxon>Betaproteobacteria</taxon>
        <taxon>Rhodocyclales</taxon>
        <taxon>Zoogloeaceae</taxon>
        <taxon>Pseudothauera</taxon>
    </lineage>
</organism>
<keyword evidence="3" id="KW-1185">Reference proteome</keyword>
<dbReference type="Pfam" id="PF01300">
    <property type="entry name" value="Sua5_yciO_yrdC"/>
    <property type="match status" value="1"/>
</dbReference>
<dbReference type="Gene3D" id="3.90.870.10">
    <property type="entry name" value="DHBP synthase"/>
    <property type="match status" value="1"/>
</dbReference>
<dbReference type="InterPro" id="IPR052532">
    <property type="entry name" value="SUA5_domain"/>
</dbReference>
<evidence type="ECO:0000313" key="2">
    <source>
        <dbReference type="EMBL" id="PTD97095.1"/>
    </source>
</evidence>
<dbReference type="GO" id="GO:0003725">
    <property type="term" value="F:double-stranded RNA binding"/>
    <property type="evidence" value="ECO:0007669"/>
    <property type="project" value="InterPro"/>
</dbReference>
<dbReference type="NCBIfam" id="TIGR00057">
    <property type="entry name" value="L-threonylcarbamoyladenylate synthase"/>
    <property type="match status" value="1"/>
</dbReference>
<evidence type="ECO:0000259" key="1">
    <source>
        <dbReference type="PROSITE" id="PS51163"/>
    </source>
</evidence>
<reference evidence="2 3" key="1">
    <citation type="submission" date="2018-03" db="EMBL/GenBank/DDBJ databases">
        <authorList>
            <person name="Keele B.F."/>
        </authorList>
    </citation>
    <scope>NUCLEOTIDE SEQUENCE [LARGE SCALE GENOMIC DNA]</scope>
    <source>
        <strain evidence="2 3">D20</strain>
    </source>
</reference>
<evidence type="ECO:0000313" key="3">
    <source>
        <dbReference type="Proteomes" id="UP000241193"/>
    </source>
</evidence>
<dbReference type="RefSeq" id="WP_107492904.1">
    <property type="nucleotide sequence ID" value="NZ_PZKC01000004.1"/>
</dbReference>
<dbReference type="SUPFAM" id="SSF55821">
    <property type="entry name" value="YrdC/RibB"/>
    <property type="match status" value="1"/>
</dbReference>
<accession>A0A2T4IH52</accession>
<dbReference type="AlphaFoldDB" id="A0A2T4IH52"/>